<dbReference type="AlphaFoldDB" id="A0A8T3UTJ1"/>
<dbReference type="PANTHER" id="PTHR48084">
    <property type="entry name" value="2-OXOGLUTARATE OXIDOREDUCTASE SUBUNIT KORB-RELATED"/>
    <property type="match status" value="1"/>
</dbReference>
<dbReference type="Pfam" id="PF12367">
    <property type="entry name" value="PFO_beta_C"/>
    <property type="match status" value="1"/>
</dbReference>
<dbReference type="Proteomes" id="UP000763484">
    <property type="component" value="Unassembled WGS sequence"/>
</dbReference>
<dbReference type="CDD" id="cd03375">
    <property type="entry name" value="TPP_OGFOR"/>
    <property type="match status" value="1"/>
</dbReference>
<feature type="region of interest" description="Disordered" evidence="10">
    <location>
        <begin position="273"/>
        <end position="295"/>
    </location>
</feature>
<feature type="domain" description="Pyruvate ferredoxin oxidoreductase beta subunit C-terminal" evidence="12">
    <location>
        <begin position="200"/>
        <end position="276"/>
    </location>
</feature>
<name>A0A8T3UTJ1_9ARCH</name>
<dbReference type="InterPro" id="IPR011896">
    <property type="entry name" value="OFOB"/>
</dbReference>
<evidence type="ECO:0000256" key="10">
    <source>
        <dbReference type="SAM" id="MobiDB-lite"/>
    </source>
</evidence>
<dbReference type="GO" id="GO:0006082">
    <property type="term" value="P:organic acid metabolic process"/>
    <property type="evidence" value="ECO:0007669"/>
    <property type="project" value="UniProtKB-ARBA"/>
</dbReference>
<evidence type="ECO:0000313" key="13">
    <source>
        <dbReference type="EMBL" id="MBE5727820.1"/>
    </source>
</evidence>
<comment type="cofactor">
    <cofactor evidence="2">
        <name>thiamine diphosphate</name>
        <dbReference type="ChEBI" id="CHEBI:58937"/>
    </cofactor>
</comment>
<dbReference type="InterPro" id="IPR011766">
    <property type="entry name" value="TPP_enzyme_TPP-bd"/>
</dbReference>
<dbReference type="PANTHER" id="PTHR48084:SF2">
    <property type="entry name" value="PYRUVATE FERREDOXIN_FLAVODOXIN OXIDOREDUCTASE, BETA SUBUNIT"/>
    <property type="match status" value="1"/>
</dbReference>
<sequence length="307" mass="33661">MTISLSDLNSHEQNDWCPQCGDTGILLAVKNAIIQANLNPKKVVDVSGIGCSSKLPNFVNVNGIHTLHGRAIPFAEGVKIANPELTVFVNAGDGDTYGIGVGHFISAGRRNVDIKLLIHDNGVYGLTKGQISPTLQENMKVKGWPEPNINGALDPLSLAIIAGYTFVARTQSYNVKEQTELIVKAIQHKGLALIDILQGCPTYNPEYTSSAWFSTHTHPLPNTYDGKVSDPSNLEEVNAKKLQALNLLMSEKMEDKHTGLFFQWENADTFEDRMKRSKMPPPIDEEISDSEGRSTVDLSEIFKSLST</sequence>
<evidence type="ECO:0000256" key="4">
    <source>
        <dbReference type="ARBA" id="ARBA00022723"/>
    </source>
</evidence>
<dbReference type="GO" id="GO:0030976">
    <property type="term" value="F:thiamine pyrophosphate binding"/>
    <property type="evidence" value="ECO:0007669"/>
    <property type="project" value="InterPro"/>
</dbReference>
<dbReference type="InterPro" id="IPR051457">
    <property type="entry name" value="2-oxoacid:Fd_oxidoreductase"/>
</dbReference>
<dbReference type="GO" id="GO:0044272">
    <property type="term" value="P:sulfur compound biosynthetic process"/>
    <property type="evidence" value="ECO:0007669"/>
    <property type="project" value="UniProtKB-ARBA"/>
</dbReference>
<organism evidence="13 14">
    <name type="scientific">Candidatus Acidifodinimicrobium mancum</name>
    <dbReference type="NCBI Taxonomy" id="2898728"/>
    <lineage>
        <taxon>Archaea</taxon>
        <taxon>Candidatus Parvarchaeota</taxon>
        <taxon>Candidatus Acidifodinimicrobiaceae</taxon>
        <taxon>Candidatus Acidifodinimicrobium</taxon>
    </lineage>
</organism>
<dbReference type="Gene3D" id="3.40.50.970">
    <property type="match status" value="1"/>
</dbReference>
<keyword evidence="8" id="KW-0411">Iron-sulfur</keyword>
<reference evidence="13 14" key="1">
    <citation type="submission" date="2020-09" db="EMBL/GenBank/DDBJ databases">
        <title>Genomic characterization of a novel Parvarchaeota family in acid mine drainage sediments.</title>
        <authorList>
            <person name="Luo Z.-H."/>
        </authorList>
    </citation>
    <scope>NUCLEOTIDE SEQUENCE [LARGE SCALE GENOMIC DNA]</scope>
    <source>
        <strain evidence="13">TL1-5_bins.178</strain>
    </source>
</reference>
<keyword evidence="6" id="KW-0560">Oxidoreductase</keyword>
<evidence type="ECO:0000256" key="5">
    <source>
        <dbReference type="ARBA" id="ARBA00022842"/>
    </source>
</evidence>
<evidence type="ECO:0000256" key="3">
    <source>
        <dbReference type="ARBA" id="ARBA00001966"/>
    </source>
</evidence>
<dbReference type="GO" id="GO:0016625">
    <property type="term" value="F:oxidoreductase activity, acting on the aldehyde or oxo group of donors, iron-sulfur protein as acceptor"/>
    <property type="evidence" value="ECO:0007669"/>
    <property type="project" value="UniProtKB-ARBA"/>
</dbReference>
<keyword evidence="9" id="KW-0786">Thiamine pyrophosphate</keyword>
<evidence type="ECO:0000256" key="1">
    <source>
        <dbReference type="ARBA" id="ARBA00001946"/>
    </source>
</evidence>
<evidence type="ECO:0000256" key="9">
    <source>
        <dbReference type="ARBA" id="ARBA00023052"/>
    </source>
</evidence>
<accession>A0A8T3UTJ1</accession>
<evidence type="ECO:0000313" key="14">
    <source>
        <dbReference type="Proteomes" id="UP000763484"/>
    </source>
</evidence>
<dbReference type="InterPro" id="IPR029061">
    <property type="entry name" value="THDP-binding"/>
</dbReference>
<protein>
    <submittedName>
        <fullName evidence="13">2-oxoacid:ferredoxin oxidoreductase subunit beta</fullName>
    </submittedName>
</protein>
<dbReference type="GO" id="GO:0046872">
    <property type="term" value="F:metal ion binding"/>
    <property type="evidence" value="ECO:0007669"/>
    <property type="project" value="UniProtKB-KW"/>
</dbReference>
<dbReference type="Pfam" id="PF02775">
    <property type="entry name" value="TPP_enzyme_C"/>
    <property type="match status" value="1"/>
</dbReference>
<evidence type="ECO:0000256" key="2">
    <source>
        <dbReference type="ARBA" id="ARBA00001964"/>
    </source>
</evidence>
<feature type="domain" description="Thiamine pyrophosphate enzyme TPP-binding" evidence="11">
    <location>
        <begin position="49"/>
        <end position="196"/>
    </location>
</feature>
<dbReference type="GO" id="GO:0045333">
    <property type="term" value="P:cellular respiration"/>
    <property type="evidence" value="ECO:0007669"/>
    <property type="project" value="UniProtKB-ARBA"/>
</dbReference>
<dbReference type="GO" id="GO:0051536">
    <property type="term" value="F:iron-sulfur cluster binding"/>
    <property type="evidence" value="ECO:0007669"/>
    <property type="project" value="UniProtKB-KW"/>
</dbReference>
<comment type="cofactor">
    <cofactor evidence="1">
        <name>Mg(2+)</name>
        <dbReference type="ChEBI" id="CHEBI:18420"/>
    </cofactor>
</comment>
<keyword evidence="5" id="KW-0460">Magnesium</keyword>
<evidence type="ECO:0000256" key="6">
    <source>
        <dbReference type="ARBA" id="ARBA00023002"/>
    </source>
</evidence>
<evidence type="ECO:0000259" key="12">
    <source>
        <dbReference type="Pfam" id="PF12367"/>
    </source>
</evidence>
<keyword evidence="7" id="KW-0408">Iron</keyword>
<evidence type="ECO:0000259" key="11">
    <source>
        <dbReference type="Pfam" id="PF02775"/>
    </source>
</evidence>
<dbReference type="SUPFAM" id="SSF52518">
    <property type="entry name" value="Thiamin diphosphate-binding fold (THDP-binding)"/>
    <property type="match status" value="1"/>
</dbReference>
<gene>
    <name evidence="13" type="ORF">IHE50_00160</name>
</gene>
<dbReference type="EMBL" id="JADFAQ010000005">
    <property type="protein sequence ID" value="MBE5727820.1"/>
    <property type="molecule type" value="Genomic_DNA"/>
</dbReference>
<keyword evidence="4" id="KW-0479">Metal-binding</keyword>
<dbReference type="InterPro" id="IPR032686">
    <property type="entry name" value="PFO_beta_C"/>
</dbReference>
<evidence type="ECO:0000256" key="8">
    <source>
        <dbReference type="ARBA" id="ARBA00023014"/>
    </source>
</evidence>
<comment type="cofactor">
    <cofactor evidence="3">
        <name>[4Fe-4S] cluster</name>
        <dbReference type="ChEBI" id="CHEBI:49883"/>
    </cofactor>
</comment>
<comment type="caution">
    <text evidence="13">The sequence shown here is derived from an EMBL/GenBank/DDBJ whole genome shotgun (WGS) entry which is preliminary data.</text>
</comment>
<dbReference type="NCBIfam" id="TIGR02177">
    <property type="entry name" value="PorB_KorB"/>
    <property type="match status" value="1"/>
</dbReference>
<proteinExistence type="predicted"/>
<evidence type="ECO:0000256" key="7">
    <source>
        <dbReference type="ARBA" id="ARBA00023004"/>
    </source>
</evidence>